<dbReference type="Proteomes" id="UP000825729">
    <property type="component" value="Unassembled WGS sequence"/>
</dbReference>
<proteinExistence type="predicted"/>
<comment type="caution">
    <text evidence="1">The sequence shown here is derived from an EMBL/GenBank/DDBJ whole genome shotgun (WGS) entry which is preliminary data.</text>
</comment>
<name>A0AAV7DUP4_ARIFI</name>
<dbReference type="AlphaFoldDB" id="A0AAV7DUP4"/>
<protein>
    <submittedName>
        <fullName evidence="1">Uncharacterized protein</fullName>
    </submittedName>
</protein>
<dbReference type="EMBL" id="JAINDJ010000008">
    <property type="protein sequence ID" value="KAG9440318.1"/>
    <property type="molecule type" value="Genomic_DNA"/>
</dbReference>
<keyword evidence="2" id="KW-1185">Reference proteome</keyword>
<accession>A0AAV7DUP4</accession>
<evidence type="ECO:0000313" key="1">
    <source>
        <dbReference type="EMBL" id="KAG9440318.1"/>
    </source>
</evidence>
<gene>
    <name evidence="1" type="ORF">H6P81_020483</name>
</gene>
<organism evidence="1 2">
    <name type="scientific">Aristolochia fimbriata</name>
    <name type="common">White veined hardy Dutchman's pipe vine</name>
    <dbReference type="NCBI Taxonomy" id="158543"/>
    <lineage>
        <taxon>Eukaryota</taxon>
        <taxon>Viridiplantae</taxon>
        <taxon>Streptophyta</taxon>
        <taxon>Embryophyta</taxon>
        <taxon>Tracheophyta</taxon>
        <taxon>Spermatophyta</taxon>
        <taxon>Magnoliopsida</taxon>
        <taxon>Magnoliidae</taxon>
        <taxon>Piperales</taxon>
        <taxon>Aristolochiaceae</taxon>
        <taxon>Aristolochia</taxon>
    </lineage>
</organism>
<evidence type="ECO:0000313" key="2">
    <source>
        <dbReference type="Proteomes" id="UP000825729"/>
    </source>
</evidence>
<sequence>MAAHESPASIMRLISAAKSLCELVAKSGYSAVSAQFRKHGRRELRFAVRGANTAVTGPTRALSLAPNSSGARLARPGADWRGEGPTCAGANSHWSRGQVGQFWRRIKVASGSAVAGAIMLSLSQF</sequence>
<reference evidence="1 2" key="1">
    <citation type="submission" date="2021-07" db="EMBL/GenBank/DDBJ databases">
        <title>The Aristolochia fimbriata genome: insights into angiosperm evolution, floral development and chemical biosynthesis.</title>
        <authorList>
            <person name="Jiao Y."/>
        </authorList>
    </citation>
    <scope>NUCLEOTIDE SEQUENCE [LARGE SCALE GENOMIC DNA]</scope>
    <source>
        <strain evidence="1">IBCAS-2021</strain>
        <tissue evidence="1">Leaf</tissue>
    </source>
</reference>